<name>A0AAD7I0H2_9AGAR</name>
<feature type="compositionally biased region" description="Basic and acidic residues" evidence="1">
    <location>
        <begin position="519"/>
        <end position="533"/>
    </location>
</feature>
<gene>
    <name evidence="2" type="ORF">B0H16DRAFT_1468641</name>
</gene>
<accession>A0AAD7I0H2</accession>
<feature type="compositionally biased region" description="Low complexity" evidence="1">
    <location>
        <begin position="76"/>
        <end position="92"/>
    </location>
</feature>
<feature type="region of interest" description="Disordered" evidence="1">
    <location>
        <begin position="514"/>
        <end position="577"/>
    </location>
</feature>
<feature type="compositionally biased region" description="Pro residues" evidence="1">
    <location>
        <begin position="56"/>
        <end position="75"/>
    </location>
</feature>
<evidence type="ECO:0000256" key="1">
    <source>
        <dbReference type="SAM" id="MobiDB-lite"/>
    </source>
</evidence>
<reference evidence="2" key="1">
    <citation type="submission" date="2023-03" db="EMBL/GenBank/DDBJ databases">
        <title>Massive genome expansion in bonnet fungi (Mycena s.s.) driven by repeated elements and novel gene families across ecological guilds.</title>
        <authorList>
            <consortium name="Lawrence Berkeley National Laboratory"/>
            <person name="Harder C.B."/>
            <person name="Miyauchi S."/>
            <person name="Viragh M."/>
            <person name="Kuo A."/>
            <person name="Thoen E."/>
            <person name="Andreopoulos B."/>
            <person name="Lu D."/>
            <person name="Skrede I."/>
            <person name="Drula E."/>
            <person name="Henrissat B."/>
            <person name="Morin E."/>
            <person name="Kohler A."/>
            <person name="Barry K."/>
            <person name="LaButti K."/>
            <person name="Morin E."/>
            <person name="Salamov A."/>
            <person name="Lipzen A."/>
            <person name="Mereny Z."/>
            <person name="Hegedus B."/>
            <person name="Baldrian P."/>
            <person name="Stursova M."/>
            <person name="Weitz H."/>
            <person name="Taylor A."/>
            <person name="Grigoriev I.V."/>
            <person name="Nagy L.G."/>
            <person name="Martin F."/>
            <person name="Kauserud H."/>
        </authorList>
    </citation>
    <scope>NUCLEOTIDE SEQUENCE</scope>
    <source>
        <strain evidence="2">CBHHK182m</strain>
    </source>
</reference>
<evidence type="ECO:0000313" key="2">
    <source>
        <dbReference type="EMBL" id="KAJ7732293.1"/>
    </source>
</evidence>
<evidence type="ECO:0000313" key="3">
    <source>
        <dbReference type="Proteomes" id="UP001215598"/>
    </source>
</evidence>
<feature type="region of interest" description="Disordered" evidence="1">
    <location>
        <begin position="116"/>
        <end position="209"/>
    </location>
</feature>
<dbReference type="AlphaFoldDB" id="A0AAD7I0H2"/>
<comment type="caution">
    <text evidence="2">The sequence shown here is derived from an EMBL/GenBank/DDBJ whole genome shotgun (WGS) entry which is preliminary data.</text>
</comment>
<sequence length="679" mass="74447">MWTYADLCPPTQNDVLECIVVSRMRTHLMNRLAIFSLRIMDLSLKSHYSRSGKASPSPPPVYEHPPQYAPEPPVAAAPLSSSSPPRLRRALSASPSLSDLEVEVFGHRVAPLPSPFTYNPQNPLPPPSFSPPRADVSRVPSFHTPQVPRPFVFPDAATTSDLPPPRDDQSFPSPPPAHLSVFPVEPKPKATCTRRAAPARPPSPDDELPDAKDFEIMVWTYAAAKKAIGRKPKKALKPEPNSFGPISANTDMTWDNTVEAICELLSTSPQFLVSSSMEWHWLKPKNSAWLPLRNLAGYASLVKQIVSPPKGVTNYIIIKMDEPMKAPPSVSMPWASQPVAGPSSSLGAFENVFRAATGIDNGPSDDDDGMPKKKVPFDDGLEEDMQKISDTYHPGVCSVHPDIECFHSHINNLHFALDRPEKIVWAAGMKNGTASIIAPPLGSTYFRVKAAIKKNVSTPATPAPAPAVPATVPLAPAPPATPFPQYPYLAHMFPPMPMGYPGYPPFPTPGYFSRTPRAPWEETPRERRRERSWDGSSPPRQSTSKRRHPDPPSSSNIHGAGNRLVGNGRHRVPAASNAGSMGIKDFIKRNCCPAGSNEFRWEWMETFAEESSLISSVFRRIPMEMGGYLCENSPPHSTTQLNSIAPSKFARTVFGSMTYSLTVGRMNFGDLGWAEGRVE</sequence>
<organism evidence="2 3">
    <name type="scientific">Mycena metata</name>
    <dbReference type="NCBI Taxonomy" id="1033252"/>
    <lineage>
        <taxon>Eukaryota</taxon>
        <taxon>Fungi</taxon>
        <taxon>Dikarya</taxon>
        <taxon>Basidiomycota</taxon>
        <taxon>Agaricomycotina</taxon>
        <taxon>Agaricomycetes</taxon>
        <taxon>Agaricomycetidae</taxon>
        <taxon>Agaricales</taxon>
        <taxon>Marasmiineae</taxon>
        <taxon>Mycenaceae</taxon>
        <taxon>Mycena</taxon>
    </lineage>
</organism>
<dbReference type="EMBL" id="JARKIB010000146">
    <property type="protein sequence ID" value="KAJ7732293.1"/>
    <property type="molecule type" value="Genomic_DNA"/>
</dbReference>
<feature type="region of interest" description="Disordered" evidence="1">
    <location>
        <begin position="48"/>
        <end position="92"/>
    </location>
</feature>
<protein>
    <submittedName>
        <fullName evidence="2">Uncharacterized protein</fullName>
    </submittedName>
</protein>
<keyword evidence="3" id="KW-1185">Reference proteome</keyword>
<proteinExistence type="predicted"/>
<dbReference type="Proteomes" id="UP001215598">
    <property type="component" value="Unassembled WGS sequence"/>
</dbReference>